<accession>A0A1X0ZZ57</accession>
<name>A0A1X0ZZ57_PSEPU</name>
<dbReference type="OrthoDB" id="7068184at2"/>
<dbReference type="AlphaFoldDB" id="A0A1X0ZZ57"/>
<dbReference type="RefSeq" id="WP_084855579.1">
    <property type="nucleotide sequence ID" value="NZ_JAOTEI010000154.1"/>
</dbReference>
<evidence type="ECO:0000313" key="2">
    <source>
        <dbReference type="Proteomes" id="UP000193675"/>
    </source>
</evidence>
<proteinExistence type="predicted"/>
<protein>
    <submittedName>
        <fullName evidence="1">Uncharacterized protein</fullName>
    </submittedName>
</protein>
<reference evidence="1 2" key="1">
    <citation type="submission" date="2017-04" db="EMBL/GenBank/DDBJ databases">
        <title>Presence of VIM-2 positive Pseudomonas species in chickens and their surrounding environment.</title>
        <authorList>
            <person name="Zhang R."/>
        </authorList>
    </citation>
    <scope>NUCLEOTIDE SEQUENCE [LARGE SCALE GENOMIC DNA]</scope>
    <source>
        <strain evidence="1 2">DZ-C18</strain>
    </source>
</reference>
<evidence type="ECO:0000313" key="1">
    <source>
        <dbReference type="EMBL" id="ORL64916.1"/>
    </source>
</evidence>
<organism evidence="1 2">
    <name type="scientific">Pseudomonas putida</name>
    <name type="common">Arthrobacter siderocapsulatus</name>
    <dbReference type="NCBI Taxonomy" id="303"/>
    <lineage>
        <taxon>Bacteria</taxon>
        <taxon>Pseudomonadati</taxon>
        <taxon>Pseudomonadota</taxon>
        <taxon>Gammaproteobacteria</taxon>
        <taxon>Pseudomonadales</taxon>
        <taxon>Pseudomonadaceae</taxon>
        <taxon>Pseudomonas</taxon>
    </lineage>
</organism>
<comment type="caution">
    <text evidence="1">The sequence shown here is derived from an EMBL/GenBank/DDBJ whole genome shotgun (WGS) entry which is preliminary data.</text>
</comment>
<sequence length="366" mass="39938">MRTLLRGLRSYLSTSSDDAYWNEKATEVTYLSALQTGTADPSPALEPLTLSERAAAVVGPITFEGLLEQLEIDTSYPALTKTQMGTAVGMGIIGVLLAHFTNSNGEALEAFFKRLHEPYKAGSGPSPIDYRTGAKHRYIFGHDFNLWQKLPEDYTIGGASVGGRTLYSLILEQMQLGFPDAGFIGGHVKAILHILTHYLSDLPTTDGLPLPFSSLFTQWVKDETKVSGYSAENPLMDALGKEYGTINAADIASYAIIKMLLKGHHGIAFYKVCASDDEKALHLAQMSTIAYGTAVVIQMMLLASGTAGRTGKLNYLIAGPFLWNAGKVVLICNRQHREIVQGYDRSLALLENESITFDDWVKCQCA</sequence>
<dbReference type="EMBL" id="NBWC01000012">
    <property type="protein sequence ID" value="ORL64916.1"/>
    <property type="molecule type" value="Genomic_DNA"/>
</dbReference>
<gene>
    <name evidence="1" type="ORF">B7H17_09255</name>
</gene>
<dbReference type="Proteomes" id="UP000193675">
    <property type="component" value="Unassembled WGS sequence"/>
</dbReference>